<dbReference type="AlphaFoldDB" id="A0A433QWD8"/>
<dbReference type="Proteomes" id="UP000274822">
    <property type="component" value="Unassembled WGS sequence"/>
</dbReference>
<gene>
    <name evidence="2" type="ORF">BC938DRAFT_482656</name>
</gene>
<keyword evidence="1" id="KW-1133">Transmembrane helix</keyword>
<accession>A0A433QWD8</accession>
<sequence>MHQSLMEMITAAGGRALSKKSPTCKPKTPHAGLYIFFIFYSCLTCYLYRYWILHVGEVGQF</sequence>
<comment type="caution">
    <text evidence="2">The sequence shown here is derived from an EMBL/GenBank/DDBJ whole genome shotgun (WGS) entry which is preliminary data.</text>
</comment>
<evidence type="ECO:0000313" key="2">
    <source>
        <dbReference type="EMBL" id="RUS34054.1"/>
    </source>
</evidence>
<protein>
    <submittedName>
        <fullName evidence="2">Uncharacterized protein</fullName>
    </submittedName>
</protein>
<organism evidence="2 3">
    <name type="scientific">Jimgerdemannia flammicorona</name>
    <dbReference type="NCBI Taxonomy" id="994334"/>
    <lineage>
        <taxon>Eukaryota</taxon>
        <taxon>Fungi</taxon>
        <taxon>Fungi incertae sedis</taxon>
        <taxon>Mucoromycota</taxon>
        <taxon>Mucoromycotina</taxon>
        <taxon>Endogonomycetes</taxon>
        <taxon>Endogonales</taxon>
        <taxon>Endogonaceae</taxon>
        <taxon>Jimgerdemannia</taxon>
    </lineage>
</organism>
<keyword evidence="1" id="KW-0472">Membrane</keyword>
<reference evidence="2 3" key="1">
    <citation type="journal article" date="2018" name="New Phytol.">
        <title>Phylogenomics of Endogonaceae and evolution of mycorrhizas within Mucoromycota.</title>
        <authorList>
            <person name="Chang Y."/>
            <person name="Desiro A."/>
            <person name="Na H."/>
            <person name="Sandor L."/>
            <person name="Lipzen A."/>
            <person name="Clum A."/>
            <person name="Barry K."/>
            <person name="Grigoriev I.V."/>
            <person name="Martin F.M."/>
            <person name="Stajich J.E."/>
            <person name="Smith M.E."/>
            <person name="Bonito G."/>
            <person name="Spatafora J.W."/>
        </authorList>
    </citation>
    <scope>NUCLEOTIDE SEQUENCE [LARGE SCALE GENOMIC DNA]</scope>
    <source>
        <strain evidence="2 3">AD002</strain>
    </source>
</reference>
<keyword evidence="3" id="KW-1185">Reference proteome</keyword>
<evidence type="ECO:0000256" key="1">
    <source>
        <dbReference type="SAM" id="Phobius"/>
    </source>
</evidence>
<name>A0A433QWD8_9FUNG</name>
<dbReference type="EMBL" id="RBNJ01000768">
    <property type="protein sequence ID" value="RUS34054.1"/>
    <property type="molecule type" value="Genomic_DNA"/>
</dbReference>
<keyword evidence="1" id="KW-0812">Transmembrane</keyword>
<evidence type="ECO:0000313" key="3">
    <source>
        <dbReference type="Proteomes" id="UP000274822"/>
    </source>
</evidence>
<feature type="transmembrane region" description="Helical" evidence="1">
    <location>
        <begin position="31"/>
        <end position="51"/>
    </location>
</feature>
<proteinExistence type="predicted"/>